<sequence>MPTLQDLQRRITDACANVTPAMLHRVQREVQEKVQKCIVADGEKFNIENKGKGKKSDNFRNNKAIHKPLENKQPNQPEKE</sequence>
<keyword evidence="3" id="KW-1185">Reference proteome</keyword>
<name>A0A4Y2FKB0_ARAVE</name>
<dbReference type="Gene3D" id="3.30.420.10">
    <property type="entry name" value="Ribonuclease H-like superfamily/Ribonuclease H"/>
    <property type="match status" value="1"/>
</dbReference>
<evidence type="ECO:0000313" key="2">
    <source>
        <dbReference type="EMBL" id="GBM41573.1"/>
    </source>
</evidence>
<feature type="compositionally biased region" description="Basic and acidic residues" evidence="1">
    <location>
        <begin position="48"/>
        <end position="60"/>
    </location>
</feature>
<evidence type="ECO:0000256" key="1">
    <source>
        <dbReference type="SAM" id="MobiDB-lite"/>
    </source>
</evidence>
<gene>
    <name evidence="2" type="ORF">AVEN_215736_1</name>
</gene>
<dbReference type="EMBL" id="BGPR01000967">
    <property type="protein sequence ID" value="GBM41573.1"/>
    <property type="molecule type" value="Genomic_DNA"/>
</dbReference>
<dbReference type="InterPro" id="IPR036397">
    <property type="entry name" value="RNaseH_sf"/>
</dbReference>
<evidence type="ECO:0000313" key="3">
    <source>
        <dbReference type="Proteomes" id="UP000499080"/>
    </source>
</evidence>
<dbReference type="Proteomes" id="UP000499080">
    <property type="component" value="Unassembled WGS sequence"/>
</dbReference>
<feature type="region of interest" description="Disordered" evidence="1">
    <location>
        <begin position="48"/>
        <end position="80"/>
    </location>
</feature>
<reference evidence="2 3" key="1">
    <citation type="journal article" date="2019" name="Sci. Rep.">
        <title>Orb-weaving spider Araneus ventricosus genome elucidates the spidroin gene catalogue.</title>
        <authorList>
            <person name="Kono N."/>
            <person name="Nakamura H."/>
            <person name="Ohtoshi R."/>
            <person name="Moran D.A.P."/>
            <person name="Shinohara A."/>
            <person name="Yoshida Y."/>
            <person name="Fujiwara M."/>
            <person name="Mori M."/>
            <person name="Tomita M."/>
            <person name="Arakawa K."/>
        </authorList>
    </citation>
    <scope>NUCLEOTIDE SEQUENCE [LARGE SCALE GENOMIC DNA]</scope>
</reference>
<proteinExistence type="predicted"/>
<dbReference type="GO" id="GO:0003676">
    <property type="term" value="F:nucleic acid binding"/>
    <property type="evidence" value="ECO:0007669"/>
    <property type="project" value="InterPro"/>
</dbReference>
<organism evidence="2 3">
    <name type="scientific">Araneus ventricosus</name>
    <name type="common">Orbweaver spider</name>
    <name type="synonym">Epeira ventricosa</name>
    <dbReference type="NCBI Taxonomy" id="182803"/>
    <lineage>
        <taxon>Eukaryota</taxon>
        <taxon>Metazoa</taxon>
        <taxon>Ecdysozoa</taxon>
        <taxon>Arthropoda</taxon>
        <taxon>Chelicerata</taxon>
        <taxon>Arachnida</taxon>
        <taxon>Araneae</taxon>
        <taxon>Araneomorphae</taxon>
        <taxon>Entelegynae</taxon>
        <taxon>Araneoidea</taxon>
        <taxon>Araneidae</taxon>
        <taxon>Araneus</taxon>
    </lineage>
</organism>
<protein>
    <submittedName>
        <fullName evidence="2">Uncharacterized protein</fullName>
    </submittedName>
</protein>
<comment type="caution">
    <text evidence="2">The sequence shown here is derived from an EMBL/GenBank/DDBJ whole genome shotgun (WGS) entry which is preliminary data.</text>
</comment>
<dbReference type="OrthoDB" id="9971063at2759"/>
<dbReference type="AlphaFoldDB" id="A0A4Y2FKB0"/>
<accession>A0A4Y2FKB0</accession>